<evidence type="ECO:0000256" key="2">
    <source>
        <dbReference type="RuleBase" id="RU004447"/>
    </source>
</evidence>
<comment type="caution">
    <text evidence="5">The sequence shown here is derived from an EMBL/GenBank/DDBJ whole genome shotgun (WGS) entry which is preliminary data.</text>
</comment>
<evidence type="ECO:0000313" key="6">
    <source>
        <dbReference type="Proteomes" id="UP001594351"/>
    </source>
</evidence>
<dbReference type="PROSITE" id="PS00143">
    <property type="entry name" value="INSULINASE"/>
    <property type="match status" value="1"/>
</dbReference>
<reference evidence="5 6" key="1">
    <citation type="submission" date="2024-09" db="EMBL/GenBank/DDBJ databases">
        <title>Laminarin stimulates single cell rates of sulfate reduction while oxygen inhibits transcriptomic activity in coastal marine sediment.</title>
        <authorList>
            <person name="Lindsay M."/>
            <person name="Orcutt B."/>
            <person name="Emerson D."/>
            <person name="Stepanauskas R."/>
            <person name="D'Angelo T."/>
        </authorList>
    </citation>
    <scope>NUCLEOTIDE SEQUENCE [LARGE SCALE GENOMIC DNA]</scope>
    <source>
        <strain evidence="5">SAG AM-311-K15</strain>
    </source>
</reference>
<evidence type="ECO:0000256" key="1">
    <source>
        <dbReference type="ARBA" id="ARBA00007261"/>
    </source>
</evidence>
<name>A0ABV6YVD1_UNCC1</name>
<dbReference type="Pfam" id="PF05193">
    <property type="entry name" value="Peptidase_M16_C"/>
    <property type="match status" value="1"/>
</dbReference>
<dbReference type="InterPro" id="IPR011249">
    <property type="entry name" value="Metalloenz_LuxS/M16"/>
</dbReference>
<comment type="similarity">
    <text evidence="1 2">Belongs to the peptidase M16 family.</text>
</comment>
<dbReference type="PANTHER" id="PTHR11851:SF49">
    <property type="entry name" value="MITOCHONDRIAL-PROCESSING PEPTIDASE SUBUNIT ALPHA"/>
    <property type="match status" value="1"/>
</dbReference>
<dbReference type="Proteomes" id="UP001594351">
    <property type="component" value="Unassembled WGS sequence"/>
</dbReference>
<dbReference type="Pfam" id="PF00675">
    <property type="entry name" value="Peptidase_M16"/>
    <property type="match status" value="1"/>
</dbReference>
<accession>A0ABV6YVD1</accession>
<organism evidence="5 6">
    <name type="scientific">candidate division CSSED10-310 bacterium</name>
    <dbReference type="NCBI Taxonomy" id="2855610"/>
    <lineage>
        <taxon>Bacteria</taxon>
        <taxon>Bacteria division CSSED10-310</taxon>
    </lineage>
</organism>
<dbReference type="InterPro" id="IPR007863">
    <property type="entry name" value="Peptidase_M16_C"/>
</dbReference>
<feature type="domain" description="Peptidase M16 C-terminal" evidence="4">
    <location>
        <begin position="171"/>
        <end position="344"/>
    </location>
</feature>
<dbReference type="InterPro" id="IPR001431">
    <property type="entry name" value="Pept_M16_Zn_BS"/>
</dbReference>
<dbReference type="EMBL" id="JBHPBY010000077">
    <property type="protein sequence ID" value="MFC1850125.1"/>
    <property type="molecule type" value="Genomic_DNA"/>
</dbReference>
<evidence type="ECO:0000259" key="3">
    <source>
        <dbReference type="Pfam" id="PF00675"/>
    </source>
</evidence>
<sequence>MKDDENYQKTVLSNKICIVTEKLTHVRSVTIGILINTGSRDEDETVNGISHFIEHMIFKGTKKRSARQIAADLDSIGGFFEAFTSREYVCLAIKVLDANLTKAVNILADILLNPKFDEPDIERERAVILEEIKMVQDSPDELIHDLLTNFIWQGNSLGRPISGSEKNVRSFQRPDLVDFFRNHLRANNMVIATAGNFEHEKIVSIFERHFGDTKISKSPENVPIPEFHAGIHVRPKELEQVHFCLAFKGLRQAHSLRYISYVYNTLLGGSMSSRLFQKIREQHGLVYSIFSYRTSYRDAGFFSIYAACNSSNVQKVIDLSLKNLDDLATKKVSKSELERVKSQLKGSLVLGLESTYNRMNALAKQEIYFQRYISLNETLQEVDKVTPAEVNEFGQSILSGSEPALVVIGPVNDKDFILPH</sequence>
<dbReference type="InterPro" id="IPR011765">
    <property type="entry name" value="Pept_M16_N"/>
</dbReference>
<protein>
    <submittedName>
        <fullName evidence="5">M16 family metallopeptidase</fullName>
    </submittedName>
</protein>
<proteinExistence type="inferred from homology"/>
<dbReference type="PANTHER" id="PTHR11851">
    <property type="entry name" value="METALLOPROTEASE"/>
    <property type="match status" value="1"/>
</dbReference>
<evidence type="ECO:0000313" key="5">
    <source>
        <dbReference type="EMBL" id="MFC1850125.1"/>
    </source>
</evidence>
<dbReference type="InterPro" id="IPR050361">
    <property type="entry name" value="MPP/UQCRC_Complex"/>
</dbReference>
<dbReference type="Gene3D" id="3.30.830.10">
    <property type="entry name" value="Metalloenzyme, LuxS/M16 peptidase-like"/>
    <property type="match status" value="2"/>
</dbReference>
<evidence type="ECO:0000259" key="4">
    <source>
        <dbReference type="Pfam" id="PF05193"/>
    </source>
</evidence>
<keyword evidence="6" id="KW-1185">Reference proteome</keyword>
<dbReference type="SUPFAM" id="SSF63411">
    <property type="entry name" value="LuxS/MPP-like metallohydrolase"/>
    <property type="match status" value="2"/>
</dbReference>
<gene>
    <name evidence="5" type="ORF">ACFL27_08040</name>
</gene>
<feature type="domain" description="Peptidase M16 N-terminal" evidence="3">
    <location>
        <begin position="18"/>
        <end position="163"/>
    </location>
</feature>